<dbReference type="EMBL" id="AP019368">
    <property type="protein sequence ID" value="BBH54478.1"/>
    <property type="molecule type" value="Genomic_DNA"/>
</dbReference>
<evidence type="ECO:0000313" key="2">
    <source>
        <dbReference type="Proteomes" id="UP000291236"/>
    </source>
</evidence>
<organism evidence="1 2">
    <name type="scientific">Fluviispira sanaruensis</name>
    <dbReference type="NCBI Taxonomy" id="2493639"/>
    <lineage>
        <taxon>Bacteria</taxon>
        <taxon>Pseudomonadati</taxon>
        <taxon>Bdellovibrionota</taxon>
        <taxon>Oligoflexia</taxon>
        <taxon>Silvanigrellales</taxon>
        <taxon>Silvanigrellaceae</taxon>
        <taxon>Fluviispira</taxon>
    </lineage>
</organism>
<reference evidence="1 2" key="1">
    <citation type="submission" date="2018-12" db="EMBL/GenBank/DDBJ databases">
        <title>Rubrispira sanarue gen. nov., sp., nov., a member of the order Silvanigrellales, isolated from a brackish lake in Hamamatsu Japan.</title>
        <authorList>
            <person name="Maejima Y."/>
            <person name="Iino T."/>
            <person name="Muraguchi Y."/>
            <person name="Fukuda K."/>
            <person name="Nojiri H."/>
            <person name="Ohkuma M."/>
            <person name="Moriuchi R."/>
            <person name="Dohra H."/>
            <person name="Kimbara K."/>
            <person name="Shintani M."/>
        </authorList>
    </citation>
    <scope>NUCLEOTIDE SEQUENCE [LARGE SCALE GENOMIC DNA]</scope>
    <source>
        <strain evidence="1 2">RF1110005</strain>
    </source>
</reference>
<gene>
    <name evidence="1" type="ORF">JCM31447_29490</name>
</gene>
<keyword evidence="2" id="KW-1185">Reference proteome</keyword>
<proteinExistence type="predicted"/>
<dbReference type="PROSITE" id="PS51257">
    <property type="entry name" value="PROKAR_LIPOPROTEIN"/>
    <property type="match status" value="1"/>
</dbReference>
<evidence type="ECO:0000313" key="1">
    <source>
        <dbReference type="EMBL" id="BBH54478.1"/>
    </source>
</evidence>
<dbReference type="AlphaFoldDB" id="A0A4P2VNL3"/>
<dbReference type="RefSeq" id="WP_130612292.1">
    <property type="nucleotide sequence ID" value="NZ_AP019368.1"/>
</dbReference>
<accession>A0A4P2VNL3</accession>
<dbReference type="KEGG" id="sbf:JCM31447_29490"/>
<name>A0A4P2VNL3_FLUSA</name>
<dbReference type="Proteomes" id="UP000291236">
    <property type="component" value="Chromosome"/>
</dbReference>
<sequence>MKKRYISKTLISISMISMIIVGCGKDNKREVYKVKLENVNSASLSMNIADYRLHGTYVNCFDKEDNSSWILQSDVGASSLEVAKDDTACKLNLTKVEIGTGNSSKSYNYSDPASNTLNLFKSDSIKFSDNVNAKVIYITAVMTPDNYSAEPSIEIKITESHHTNPVELTPDKLVYLKGNSLSVIGISSPEYTFTSTNLNIKFLATGFPYFFSDLVFTVKNGGQKASSYFILVNDTVATGDYKALDDFHKKPQNAARIKSISPSADTFSISKAEINSLIQKINTQKPQNFELKIVLVNTQDGKSSYNVDTIKIKKPAT</sequence>
<protein>
    <submittedName>
        <fullName evidence="1">Uncharacterized protein</fullName>
    </submittedName>
</protein>